<feature type="region of interest" description="Disordered" evidence="1">
    <location>
        <begin position="23"/>
        <end position="42"/>
    </location>
</feature>
<feature type="compositionally biased region" description="Gly residues" evidence="1">
    <location>
        <begin position="30"/>
        <end position="42"/>
    </location>
</feature>
<accession>A0A4Q1TYJ2</accession>
<protein>
    <submittedName>
        <fullName evidence="2">Uncharacterized protein</fullName>
    </submittedName>
</protein>
<name>A0A4Q1TYJ2_RHILE</name>
<dbReference type="EMBL" id="MZMU01000012">
    <property type="protein sequence ID" value="RXT24146.1"/>
    <property type="molecule type" value="Genomic_DNA"/>
</dbReference>
<evidence type="ECO:0000313" key="2">
    <source>
        <dbReference type="EMBL" id="RXT24146.1"/>
    </source>
</evidence>
<proteinExistence type="predicted"/>
<comment type="caution">
    <text evidence="2">The sequence shown here is derived from an EMBL/GenBank/DDBJ whole genome shotgun (WGS) entry which is preliminary data.</text>
</comment>
<dbReference type="AlphaFoldDB" id="A0A4Q1TYJ2"/>
<evidence type="ECO:0000313" key="3">
    <source>
        <dbReference type="Proteomes" id="UP000290767"/>
    </source>
</evidence>
<gene>
    <name evidence="2" type="ORF">B5P46_19785</name>
</gene>
<dbReference type="Proteomes" id="UP000290767">
    <property type="component" value="Unassembled WGS sequence"/>
</dbReference>
<sequence length="121" mass="12671">MLRIGRKRAAVFYRARLRDRTRVKSRGAGVPSGGPEGVEFGGGGEGVDAEVWHGHISLGFRRKCAYAYAAPLLSACKGGVPIPLTAPAGAPPSGTLRHRIIDGMRTAGAAGTGFIAWWALT</sequence>
<organism evidence="2 3">
    <name type="scientific">Rhizobium leguminosarum</name>
    <dbReference type="NCBI Taxonomy" id="384"/>
    <lineage>
        <taxon>Bacteria</taxon>
        <taxon>Pseudomonadati</taxon>
        <taxon>Pseudomonadota</taxon>
        <taxon>Alphaproteobacteria</taxon>
        <taxon>Hyphomicrobiales</taxon>
        <taxon>Rhizobiaceae</taxon>
        <taxon>Rhizobium/Agrobacterium group</taxon>
        <taxon>Rhizobium</taxon>
    </lineage>
</organism>
<reference evidence="2 3" key="1">
    <citation type="submission" date="2017-03" db="EMBL/GenBank/DDBJ databases">
        <authorList>
            <person name="Safronova V.I."/>
            <person name="Sazanova A.L."/>
            <person name="Chirak E.R."/>
        </authorList>
    </citation>
    <scope>NUCLEOTIDE SEQUENCE [LARGE SCALE GENOMIC DNA]</scope>
    <source>
        <strain evidence="2 3">Tri-43</strain>
    </source>
</reference>
<evidence type="ECO:0000256" key="1">
    <source>
        <dbReference type="SAM" id="MobiDB-lite"/>
    </source>
</evidence>